<gene>
    <name evidence="2" type="ORF">INT45_010202</name>
</gene>
<reference evidence="2 3" key="1">
    <citation type="submission" date="2020-12" db="EMBL/GenBank/DDBJ databases">
        <title>Metabolic potential, ecology and presence of endohyphal bacteria is reflected in genomic diversity of Mucoromycotina.</title>
        <authorList>
            <person name="Muszewska A."/>
            <person name="Okrasinska A."/>
            <person name="Steczkiewicz K."/>
            <person name="Drgas O."/>
            <person name="Orlowska M."/>
            <person name="Perlinska-Lenart U."/>
            <person name="Aleksandrzak-Piekarczyk T."/>
            <person name="Szatraj K."/>
            <person name="Zielenkiewicz U."/>
            <person name="Pilsyk S."/>
            <person name="Malc E."/>
            <person name="Mieczkowski P."/>
            <person name="Kruszewska J.S."/>
            <person name="Biernat P."/>
            <person name="Pawlowska J."/>
        </authorList>
    </citation>
    <scope>NUCLEOTIDE SEQUENCE [LARGE SCALE GENOMIC DNA]</scope>
    <source>
        <strain evidence="2 3">CBS 142.35</strain>
    </source>
</reference>
<accession>A0A8H7SEC8</accession>
<name>A0A8H7SEC8_9FUNG</name>
<sequence length="207" mass="23487">MTNMRDDHLHKANNKTTVSQKKTLAPVTAIPAEWAGGSKSDVVYAANISSTNLPPILLIEVQHTITTEFIDRLINYSLSVKKKCFKAIKTDCHCIWHTCLHVLKSVWILDQQLLSLQKESPVKYWAKKYYILDKNTIAEANKATPLPAMHESSISPELSELAKSLVNQSSPNIDILPAEADLPKTDMEYVQQFKESEDKMNWKKCFE</sequence>
<keyword evidence="3" id="KW-1185">Reference proteome</keyword>
<evidence type="ECO:0000313" key="3">
    <source>
        <dbReference type="Proteomes" id="UP000646827"/>
    </source>
</evidence>
<protein>
    <submittedName>
        <fullName evidence="2">Uncharacterized protein</fullName>
    </submittedName>
</protein>
<feature type="compositionally biased region" description="Basic and acidic residues" evidence="1">
    <location>
        <begin position="1"/>
        <end position="10"/>
    </location>
</feature>
<dbReference type="OrthoDB" id="2290293at2759"/>
<organism evidence="2 3">
    <name type="scientific">Circinella minor</name>
    <dbReference type="NCBI Taxonomy" id="1195481"/>
    <lineage>
        <taxon>Eukaryota</taxon>
        <taxon>Fungi</taxon>
        <taxon>Fungi incertae sedis</taxon>
        <taxon>Mucoromycota</taxon>
        <taxon>Mucoromycotina</taxon>
        <taxon>Mucoromycetes</taxon>
        <taxon>Mucorales</taxon>
        <taxon>Lichtheimiaceae</taxon>
        <taxon>Circinella</taxon>
    </lineage>
</organism>
<proteinExistence type="predicted"/>
<feature type="region of interest" description="Disordered" evidence="1">
    <location>
        <begin position="1"/>
        <end position="20"/>
    </location>
</feature>
<dbReference type="Proteomes" id="UP000646827">
    <property type="component" value="Unassembled WGS sequence"/>
</dbReference>
<dbReference type="AlphaFoldDB" id="A0A8H7SEC8"/>
<dbReference type="EMBL" id="JAEPRB010000012">
    <property type="protein sequence ID" value="KAG2226923.1"/>
    <property type="molecule type" value="Genomic_DNA"/>
</dbReference>
<comment type="caution">
    <text evidence="2">The sequence shown here is derived from an EMBL/GenBank/DDBJ whole genome shotgun (WGS) entry which is preliminary data.</text>
</comment>
<evidence type="ECO:0000256" key="1">
    <source>
        <dbReference type="SAM" id="MobiDB-lite"/>
    </source>
</evidence>
<evidence type="ECO:0000313" key="2">
    <source>
        <dbReference type="EMBL" id="KAG2226923.1"/>
    </source>
</evidence>